<sequence>MQFKLTSPKKCERKDLLCLRSVVMRGFSGGLVEHNGKIPKRGHAVQADVDPSRLARFEVFSFDHQHYNSTELRSAAIDVKSTGLLINRDTGSVFAQNFGTFLVPGGEESLKHASCR</sequence>
<dbReference type="Proteomes" id="UP000887574">
    <property type="component" value="Unplaced"/>
</dbReference>
<organism evidence="1 2">
    <name type="scientific">Ditylenchus dipsaci</name>
    <dbReference type="NCBI Taxonomy" id="166011"/>
    <lineage>
        <taxon>Eukaryota</taxon>
        <taxon>Metazoa</taxon>
        <taxon>Ecdysozoa</taxon>
        <taxon>Nematoda</taxon>
        <taxon>Chromadorea</taxon>
        <taxon>Rhabditida</taxon>
        <taxon>Tylenchina</taxon>
        <taxon>Tylenchomorpha</taxon>
        <taxon>Sphaerularioidea</taxon>
        <taxon>Anguinidae</taxon>
        <taxon>Anguininae</taxon>
        <taxon>Ditylenchus</taxon>
    </lineage>
</organism>
<proteinExistence type="predicted"/>
<reference evidence="2" key="1">
    <citation type="submission" date="2022-11" db="UniProtKB">
        <authorList>
            <consortium name="WormBaseParasite"/>
        </authorList>
    </citation>
    <scope>IDENTIFICATION</scope>
</reference>
<protein>
    <submittedName>
        <fullName evidence="2">Uncharacterized protein</fullName>
    </submittedName>
</protein>
<evidence type="ECO:0000313" key="2">
    <source>
        <dbReference type="WBParaSite" id="jg8516"/>
    </source>
</evidence>
<dbReference type="AlphaFoldDB" id="A0A915EQV3"/>
<name>A0A915EQV3_9BILA</name>
<evidence type="ECO:0000313" key="1">
    <source>
        <dbReference type="Proteomes" id="UP000887574"/>
    </source>
</evidence>
<keyword evidence="1" id="KW-1185">Reference proteome</keyword>
<dbReference type="WBParaSite" id="jg8516">
    <property type="protein sequence ID" value="jg8516"/>
    <property type="gene ID" value="jg8516"/>
</dbReference>
<accession>A0A915EQV3</accession>